<evidence type="ECO:0000313" key="2">
    <source>
        <dbReference type="Proteomes" id="UP000282388"/>
    </source>
</evidence>
<proteinExistence type="predicted"/>
<accession>A0A3A8EBM5</accession>
<dbReference type="Proteomes" id="UP000282388">
    <property type="component" value="Unassembled WGS sequence"/>
</dbReference>
<sequence>MAKVTLDILTEIDGFVAAALVDSESGLALATQGGNQIDLEFAAAGNTEVIRAKRKVAKSLNLNDTIEDILITLGKQYHLIRPLDSNDALFLYLVLDRQKSNLAMARHELKRFEKELDFS</sequence>
<name>A0A3A8EBM5_9GAMM</name>
<reference evidence="1 2" key="1">
    <citation type="submission" date="2018-09" db="EMBL/GenBank/DDBJ databases">
        <title>The draft genome of Acinetobacter spp. strains.</title>
        <authorList>
            <person name="Qin J."/>
            <person name="Feng Y."/>
            <person name="Zong Z."/>
        </authorList>
    </citation>
    <scope>NUCLEOTIDE SEQUENCE [LARGE SCALE GENOMIC DNA]</scope>
    <source>
        <strain evidence="1 2">WCHAc060012</strain>
    </source>
</reference>
<dbReference type="AlphaFoldDB" id="A0A3A8EBM5"/>
<dbReference type="EMBL" id="RAXV01000019">
    <property type="protein sequence ID" value="RKG30906.1"/>
    <property type="molecule type" value="Genomic_DNA"/>
</dbReference>
<organism evidence="1 2">
    <name type="scientific">Acinetobacter tianfuensis</name>
    <dbReference type="NCBI Taxonomy" id="2419603"/>
    <lineage>
        <taxon>Bacteria</taxon>
        <taxon>Pseudomonadati</taxon>
        <taxon>Pseudomonadota</taxon>
        <taxon>Gammaproteobacteria</taxon>
        <taxon>Moraxellales</taxon>
        <taxon>Moraxellaceae</taxon>
        <taxon>Acinetobacter</taxon>
    </lineage>
</organism>
<dbReference type="SUPFAM" id="SSF103196">
    <property type="entry name" value="Roadblock/LC7 domain"/>
    <property type="match status" value="1"/>
</dbReference>
<protein>
    <submittedName>
        <fullName evidence="1">Roadblock/LC7 domain-containing protein</fullName>
    </submittedName>
</protein>
<dbReference type="RefSeq" id="WP_120402667.1">
    <property type="nucleotide sequence ID" value="NZ_RAXV01000019.1"/>
</dbReference>
<dbReference type="Gene3D" id="3.30.450.30">
    <property type="entry name" value="Dynein light chain 2a, cytoplasmic"/>
    <property type="match status" value="1"/>
</dbReference>
<gene>
    <name evidence="1" type="ORF">D7V32_09585</name>
</gene>
<comment type="caution">
    <text evidence="1">The sequence shown here is derived from an EMBL/GenBank/DDBJ whole genome shotgun (WGS) entry which is preliminary data.</text>
</comment>
<dbReference type="OrthoDB" id="3781969at2"/>
<evidence type="ECO:0000313" key="1">
    <source>
        <dbReference type="EMBL" id="RKG30906.1"/>
    </source>
</evidence>
<keyword evidence="2" id="KW-1185">Reference proteome</keyword>